<dbReference type="AlphaFoldDB" id="A0A2M9CGD7"/>
<dbReference type="NCBIfam" id="TIGR03954">
    <property type="entry name" value="integ_memb_HG"/>
    <property type="match status" value="1"/>
</dbReference>
<dbReference type="Pfam" id="PF12823">
    <property type="entry name" value="DUF3817"/>
    <property type="match status" value="1"/>
</dbReference>
<keyword evidence="9" id="KW-1185">Reference proteome</keyword>
<dbReference type="InterPro" id="IPR023845">
    <property type="entry name" value="DUF3817_TM"/>
</dbReference>
<dbReference type="OrthoDB" id="3396203at2"/>
<feature type="transmembrane region" description="Helical" evidence="6">
    <location>
        <begin position="67"/>
        <end position="86"/>
    </location>
</feature>
<evidence type="ECO:0000256" key="3">
    <source>
        <dbReference type="ARBA" id="ARBA00022692"/>
    </source>
</evidence>
<sequence length="152" mass="16277">MSPRALFRTFAIAEAVTWALLIAGMLQKYVFHGGGWGVSIGGALHGFVFLGFAAVVLLVALNQRWSVGLTLLAWASAVVPFASIPAEIALDRSGRLAGGWRREATADPRDAHPLDRWLRWWLNRPVLLAVVLGAVLVAVFVALLIGGPPGTE</sequence>
<keyword evidence="5 6" id="KW-0472">Membrane</keyword>
<keyword evidence="2" id="KW-1003">Cell membrane</keyword>
<keyword evidence="3 6" id="KW-0812">Transmembrane</keyword>
<feature type="transmembrane region" description="Helical" evidence="6">
    <location>
        <begin position="6"/>
        <end position="26"/>
    </location>
</feature>
<evidence type="ECO:0000259" key="7">
    <source>
        <dbReference type="Pfam" id="PF12823"/>
    </source>
</evidence>
<evidence type="ECO:0000313" key="9">
    <source>
        <dbReference type="Proteomes" id="UP000228758"/>
    </source>
</evidence>
<comment type="caution">
    <text evidence="8">The sequence shown here is derived from an EMBL/GenBank/DDBJ whole genome shotgun (WGS) entry which is preliminary data.</text>
</comment>
<proteinExistence type="predicted"/>
<keyword evidence="4 6" id="KW-1133">Transmembrane helix</keyword>
<feature type="domain" description="DUF3817" evidence="7">
    <location>
        <begin position="6"/>
        <end position="91"/>
    </location>
</feature>
<evidence type="ECO:0000313" key="8">
    <source>
        <dbReference type="EMBL" id="PJJ70949.1"/>
    </source>
</evidence>
<dbReference type="PANTHER" id="PTHR40077">
    <property type="entry name" value="MEMBRANE PROTEIN-RELATED"/>
    <property type="match status" value="1"/>
</dbReference>
<dbReference type="Proteomes" id="UP000228758">
    <property type="component" value="Unassembled WGS sequence"/>
</dbReference>
<dbReference type="PANTHER" id="PTHR40077:SF1">
    <property type="entry name" value="MEMBRANE PROTEIN"/>
    <property type="match status" value="1"/>
</dbReference>
<accession>A0A2M9CGD7</accession>
<evidence type="ECO:0000256" key="5">
    <source>
        <dbReference type="ARBA" id="ARBA00023136"/>
    </source>
</evidence>
<feature type="transmembrane region" description="Helical" evidence="6">
    <location>
        <begin position="38"/>
        <end position="61"/>
    </location>
</feature>
<dbReference type="GO" id="GO:0005886">
    <property type="term" value="C:plasma membrane"/>
    <property type="evidence" value="ECO:0007669"/>
    <property type="project" value="UniProtKB-SubCell"/>
</dbReference>
<protein>
    <submittedName>
        <fullName evidence="8">Integral membrane protein</fullName>
    </submittedName>
</protein>
<feature type="transmembrane region" description="Helical" evidence="6">
    <location>
        <begin position="126"/>
        <end position="146"/>
    </location>
</feature>
<evidence type="ECO:0000256" key="4">
    <source>
        <dbReference type="ARBA" id="ARBA00022989"/>
    </source>
</evidence>
<comment type="subcellular location">
    <subcellularLocation>
        <location evidence="1">Cell membrane</location>
        <topology evidence="1">Multi-pass membrane protein</topology>
    </subcellularLocation>
</comment>
<reference evidence="8 9" key="1">
    <citation type="submission" date="2017-11" db="EMBL/GenBank/DDBJ databases">
        <title>Genomic Encyclopedia of Archaeal and Bacterial Type Strains, Phase II (KMG-II): From Individual Species to Whole Genera.</title>
        <authorList>
            <person name="Goeker M."/>
        </authorList>
    </citation>
    <scope>NUCLEOTIDE SEQUENCE [LARGE SCALE GENOMIC DNA]</scope>
    <source>
        <strain evidence="8 9">DSM 27393</strain>
    </source>
</reference>
<evidence type="ECO:0000256" key="1">
    <source>
        <dbReference type="ARBA" id="ARBA00004651"/>
    </source>
</evidence>
<name>A0A2M9CGD7_9MICO</name>
<evidence type="ECO:0000256" key="2">
    <source>
        <dbReference type="ARBA" id="ARBA00022475"/>
    </source>
</evidence>
<dbReference type="EMBL" id="PGFF01000001">
    <property type="protein sequence ID" value="PJJ70949.1"/>
    <property type="molecule type" value="Genomic_DNA"/>
</dbReference>
<gene>
    <name evidence="8" type="ORF">CLV46_0481</name>
</gene>
<organism evidence="8 9">
    <name type="scientific">Diaminobutyricimonas aerilata</name>
    <dbReference type="NCBI Taxonomy" id="1162967"/>
    <lineage>
        <taxon>Bacteria</taxon>
        <taxon>Bacillati</taxon>
        <taxon>Actinomycetota</taxon>
        <taxon>Actinomycetes</taxon>
        <taxon>Micrococcales</taxon>
        <taxon>Microbacteriaceae</taxon>
        <taxon>Diaminobutyricimonas</taxon>
    </lineage>
</organism>
<evidence type="ECO:0000256" key="6">
    <source>
        <dbReference type="SAM" id="Phobius"/>
    </source>
</evidence>
<dbReference type="RefSeq" id="WP_100363311.1">
    <property type="nucleotide sequence ID" value="NZ_PGFF01000001.1"/>
</dbReference>